<feature type="non-terminal residue" evidence="1">
    <location>
        <position position="89"/>
    </location>
</feature>
<accession>A0A074YU04</accession>
<dbReference type="STRING" id="6198.A0A074YU04"/>
<dbReference type="SUPFAM" id="SSF49854">
    <property type="entry name" value="Spermadhesin, CUB domain"/>
    <property type="match status" value="1"/>
</dbReference>
<dbReference type="InterPro" id="IPR035914">
    <property type="entry name" value="Sperma_CUB_dom_sf"/>
</dbReference>
<dbReference type="AlphaFoldDB" id="A0A074YU04"/>
<name>A0A074YU04_OPIVI</name>
<evidence type="ECO:0000313" key="2">
    <source>
        <dbReference type="Proteomes" id="UP000054324"/>
    </source>
</evidence>
<dbReference type="CTD" id="20330331"/>
<proteinExistence type="predicted"/>
<dbReference type="Gene3D" id="2.60.120.290">
    <property type="entry name" value="Spermadhesin, CUB domain"/>
    <property type="match status" value="1"/>
</dbReference>
<dbReference type="Proteomes" id="UP000054324">
    <property type="component" value="Unassembled WGS sequence"/>
</dbReference>
<sequence length="89" mass="10057">MFYQLNVSDPRPSIDYLHNTSPFQSANPARQGVHTVFSESAGIGKKGSVHSPGYPTRYPLSTFKAYTFTGQPYEHVYLKFLMVELGKRN</sequence>
<organism evidence="1 2">
    <name type="scientific">Opisthorchis viverrini</name>
    <name type="common">Southeast Asian liver fluke</name>
    <dbReference type="NCBI Taxonomy" id="6198"/>
    <lineage>
        <taxon>Eukaryota</taxon>
        <taxon>Metazoa</taxon>
        <taxon>Spiralia</taxon>
        <taxon>Lophotrochozoa</taxon>
        <taxon>Platyhelminthes</taxon>
        <taxon>Trematoda</taxon>
        <taxon>Digenea</taxon>
        <taxon>Opisthorchiida</taxon>
        <taxon>Opisthorchiata</taxon>
        <taxon>Opisthorchiidae</taxon>
        <taxon>Opisthorchis</taxon>
    </lineage>
</organism>
<dbReference type="EMBL" id="KL604536">
    <property type="protein sequence ID" value="KER18281.1"/>
    <property type="molecule type" value="Genomic_DNA"/>
</dbReference>
<keyword evidence="2" id="KW-1185">Reference proteome</keyword>
<dbReference type="OrthoDB" id="6369184at2759"/>
<gene>
    <name evidence="1" type="ORF">T265_16166</name>
</gene>
<evidence type="ECO:0000313" key="1">
    <source>
        <dbReference type="EMBL" id="KER18281.1"/>
    </source>
</evidence>
<dbReference type="KEGG" id="ovi:T265_16166"/>
<reference evidence="1 2" key="1">
    <citation type="submission" date="2013-11" db="EMBL/GenBank/DDBJ databases">
        <title>Opisthorchis viverrini - life in the bile duct.</title>
        <authorList>
            <person name="Young N.D."/>
            <person name="Nagarajan N."/>
            <person name="Lin S.J."/>
            <person name="Korhonen P.K."/>
            <person name="Jex A.R."/>
            <person name="Hall R.S."/>
            <person name="Safavi-Hemami H."/>
            <person name="Kaewkong W."/>
            <person name="Bertrand D."/>
            <person name="Gao S."/>
            <person name="Seet Q."/>
            <person name="Wongkham S."/>
            <person name="Teh B.T."/>
            <person name="Wongkham C."/>
            <person name="Intapan P.M."/>
            <person name="Maleewong W."/>
            <person name="Yang X."/>
            <person name="Hu M."/>
            <person name="Wang Z."/>
            <person name="Hofmann A."/>
            <person name="Sternberg P.W."/>
            <person name="Tan P."/>
            <person name="Wang J."/>
            <person name="Gasser R.B."/>
        </authorList>
    </citation>
    <scope>NUCLEOTIDE SEQUENCE [LARGE SCALE GENOMIC DNA]</scope>
</reference>
<dbReference type="RefSeq" id="XP_009177972.1">
    <property type="nucleotide sequence ID" value="XM_009179708.1"/>
</dbReference>
<dbReference type="GeneID" id="20330331"/>
<protein>
    <submittedName>
        <fullName evidence="1">Uncharacterized protein</fullName>
    </submittedName>
</protein>